<dbReference type="SUPFAM" id="SSF48452">
    <property type="entry name" value="TPR-like"/>
    <property type="match status" value="1"/>
</dbReference>
<gene>
    <name evidence="1" type="ORF">HNQ59_003945</name>
</gene>
<proteinExistence type="predicted"/>
<comment type="caution">
    <text evidence="1">The sequence shown here is derived from an EMBL/GenBank/DDBJ whole genome shotgun (WGS) entry which is preliminary data.</text>
</comment>
<keyword evidence="2" id="KW-1185">Reference proteome</keyword>
<evidence type="ECO:0000313" key="2">
    <source>
        <dbReference type="Proteomes" id="UP000575898"/>
    </source>
</evidence>
<dbReference type="Proteomes" id="UP000575898">
    <property type="component" value="Unassembled WGS sequence"/>
</dbReference>
<name>A0A840MQA8_9PROT</name>
<dbReference type="AlphaFoldDB" id="A0A840MQA8"/>
<dbReference type="InterPro" id="IPR011990">
    <property type="entry name" value="TPR-like_helical_dom_sf"/>
</dbReference>
<protein>
    <submittedName>
        <fullName evidence="1">Tetratricopeptide (TPR) repeat protein</fullName>
    </submittedName>
</protein>
<dbReference type="RefSeq" id="WP_184041988.1">
    <property type="nucleotide sequence ID" value="NZ_JACHHY010000058.1"/>
</dbReference>
<sequence length="275" mass="29955">MKKIIDCIFGAFFLFICGLAFADTWPRVFFQDHSFVAIFPNGDSGYRFAASGGAVGKGSSAGADCTIQSDLSLTEGHRYSGQIRPADNSLHSFSDKNVKGKIVDVNLLESSIEIISVDVFGLCSLNSSISGVYKEIPISSSKYANALNFFMNASLESAGGFFNKGKNEMAADELSPYVLGLGDSGLILRFPIFLKLANDFGYYKQLAGDHDSAISAFENVLSISPGRIVTYLNLADSLWQVGKFDRAREEYKKYFDLMGSAGKAGKIPDRVKLRM</sequence>
<dbReference type="Gene3D" id="1.25.40.10">
    <property type="entry name" value="Tetratricopeptide repeat domain"/>
    <property type="match status" value="1"/>
</dbReference>
<organism evidence="1 2">
    <name type="scientific">Chitinivorax tropicus</name>
    <dbReference type="NCBI Taxonomy" id="714531"/>
    <lineage>
        <taxon>Bacteria</taxon>
        <taxon>Pseudomonadati</taxon>
        <taxon>Pseudomonadota</taxon>
        <taxon>Betaproteobacteria</taxon>
        <taxon>Chitinivorax</taxon>
    </lineage>
</organism>
<dbReference type="EMBL" id="JACHHY010000058">
    <property type="protein sequence ID" value="MBB5020620.1"/>
    <property type="molecule type" value="Genomic_DNA"/>
</dbReference>
<reference evidence="1 2" key="1">
    <citation type="submission" date="2020-08" db="EMBL/GenBank/DDBJ databases">
        <title>Genomic Encyclopedia of Type Strains, Phase IV (KMG-IV): sequencing the most valuable type-strain genomes for metagenomic binning, comparative biology and taxonomic classification.</title>
        <authorList>
            <person name="Goeker M."/>
        </authorList>
    </citation>
    <scope>NUCLEOTIDE SEQUENCE [LARGE SCALE GENOMIC DNA]</scope>
    <source>
        <strain evidence="1 2">DSM 27165</strain>
    </source>
</reference>
<evidence type="ECO:0000313" key="1">
    <source>
        <dbReference type="EMBL" id="MBB5020620.1"/>
    </source>
</evidence>
<dbReference type="Pfam" id="PF14559">
    <property type="entry name" value="TPR_19"/>
    <property type="match status" value="1"/>
</dbReference>
<accession>A0A840MQA8</accession>